<evidence type="ECO:0000313" key="8">
    <source>
        <dbReference type="Proteomes" id="UP000217895"/>
    </source>
</evidence>
<evidence type="ECO:0000256" key="5">
    <source>
        <dbReference type="ARBA" id="ARBA00049534"/>
    </source>
</evidence>
<keyword evidence="6" id="KW-0007">Acetylation</keyword>
<comment type="similarity">
    <text evidence="1 6">Belongs to the glutaminase family.</text>
</comment>
<evidence type="ECO:0000256" key="4">
    <source>
        <dbReference type="ARBA" id="ARBA00022801"/>
    </source>
</evidence>
<dbReference type="Proteomes" id="UP000217895">
    <property type="component" value="Chromosome"/>
</dbReference>
<dbReference type="AlphaFoldDB" id="A0A1Z4JKY9"/>
<dbReference type="InterPro" id="IPR015868">
    <property type="entry name" value="Glutaminase"/>
</dbReference>
<comment type="catalytic activity">
    <reaction evidence="5 6">
        <text>L-glutamine + H2O = L-glutamate + NH4(+)</text>
        <dbReference type="Rhea" id="RHEA:15889"/>
        <dbReference type="ChEBI" id="CHEBI:15377"/>
        <dbReference type="ChEBI" id="CHEBI:28938"/>
        <dbReference type="ChEBI" id="CHEBI:29985"/>
        <dbReference type="ChEBI" id="CHEBI:58359"/>
        <dbReference type="EC" id="3.5.1.2"/>
    </reaction>
</comment>
<feature type="binding site" evidence="6">
    <location>
        <position position="192"/>
    </location>
    <ligand>
        <name>substrate</name>
    </ligand>
</feature>
<protein>
    <recommendedName>
        <fullName evidence="3 6">Glutaminase</fullName>
        <ecNumber evidence="3 6">3.5.1.2</ecNumber>
    </recommendedName>
</protein>
<dbReference type="SUPFAM" id="SSF56601">
    <property type="entry name" value="beta-lactamase/transpeptidase-like"/>
    <property type="match status" value="1"/>
</dbReference>
<dbReference type="InterPro" id="IPR012338">
    <property type="entry name" value="Beta-lactam/transpept-like"/>
</dbReference>
<dbReference type="HAMAP" id="MF_00313">
    <property type="entry name" value="Glutaminase"/>
    <property type="match status" value="1"/>
</dbReference>
<feature type="binding site" evidence="6">
    <location>
        <position position="255"/>
    </location>
    <ligand>
        <name>substrate</name>
    </ligand>
</feature>
<keyword evidence="4 6" id="KW-0378">Hydrolase</keyword>
<proteinExistence type="inferred from homology"/>
<evidence type="ECO:0000256" key="3">
    <source>
        <dbReference type="ARBA" id="ARBA00012918"/>
    </source>
</evidence>
<dbReference type="Gene3D" id="3.40.710.10">
    <property type="entry name" value="DD-peptidase/beta-lactamase superfamily"/>
    <property type="match status" value="1"/>
</dbReference>
<dbReference type="Pfam" id="PF04960">
    <property type="entry name" value="Glutaminase"/>
    <property type="match status" value="1"/>
</dbReference>
<dbReference type="EMBL" id="AP018203">
    <property type="protein sequence ID" value="BAY57380.1"/>
    <property type="molecule type" value="Genomic_DNA"/>
</dbReference>
<dbReference type="PANTHER" id="PTHR12544">
    <property type="entry name" value="GLUTAMINASE"/>
    <property type="match status" value="1"/>
</dbReference>
<dbReference type="GO" id="GO:0006543">
    <property type="term" value="P:L-glutamine catabolic process"/>
    <property type="evidence" value="ECO:0007669"/>
    <property type="project" value="TreeGrafter"/>
</dbReference>
<organism evidence="7 8">
    <name type="scientific">Leptolyngbya boryana NIES-2135</name>
    <dbReference type="NCBI Taxonomy" id="1973484"/>
    <lineage>
        <taxon>Bacteria</taxon>
        <taxon>Bacillati</taxon>
        <taxon>Cyanobacteriota</taxon>
        <taxon>Cyanophyceae</taxon>
        <taxon>Leptolyngbyales</taxon>
        <taxon>Leptolyngbyaceae</taxon>
        <taxon>Leptolyngbya group</taxon>
        <taxon>Leptolyngbya</taxon>
    </lineage>
</organism>
<evidence type="ECO:0000256" key="6">
    <source>
        <dbReference type="HAMAP-Rule" id="MF_00313"/>
    </source>
</evidence>
<evidence type="ECO:0000256" key="1">
    <source>
        <dbReference type="ARBA" id="ARBA00011076"/>
    </source>
</evidence>
<comment type="caution">
    <text evidence="6">Lacks conserved residue(s) required for the propagation of feature annotation.</text>
</comment>
<accession>A0A1Z4JKY9</accession>
<name>A0A1Z4JKY9_LEPBY</name>
<dbReference type="GO" id="GO:0004359">
    <property type="term" value="F:glutaminase activity"/>
    <property type="evidence" value="ECO:0007669"/>
    <property type="project" value="UniProtKB-UniRule"/>
</dbReference>
<feature type="binding site" evidence="6">
    <location>
        <position position="237"/>
    </location>
    <ligand>
        <name>substrate</name>
    </ligand>
</feature>
<comment type="subunit">
    <text evidence="2 6">Homotetramer.</text>
</comment>
<evidence type="ECO:0000313" key="7">
    <source>
        <dbReference type="EMBL" id="BAY57380.1"/>
    </source>
</evidence>
<feature type="binding site" evidence="6">
    <location>
        <position position="117"/>
    </location>
    <ligand>
        <name>substrate</name>
    </ligand>
</feature>
<dbReference type="EC" id="3.5.1.2" evidence="3 6"/>
<dbReference type="GO" id="GO:0006537">
    <property type="term" value="P:glutamate biosynthetic process"/>
    <property type="evidence" value="ECO:0007669"/>
    <property type="project" value="TreeGrafter"/>
</dbReference>
<feature type="binding site" evidence="6">
    <location>
        <position position="169"/>
    </location>
    <ligand>
        <name>substrate</name>
    </ligand>
</feature>
<sequence>MTLAVLTQADFDAWVIQARRFTLQGRLPDYIPQLAQVDSRLLAAQVLAETQTLAAGDVAQPFVLMSVIKPFLLLYLLEQVGAERVFQQVGMQPSDLPFHSIVQLKADHSRPRNPMINSGAIALTGLMPKASGSDRCAAFCKWLNDLAHTQIELDQNALNSVRSLPNETNRAIADLLVQSDLLDRSDLALDTYNQLCCLSGTIADLAQLGLLLAKPHPEISHLHQQTVSALMLTCGLYEVSGIFAVKVGLPMKSGVSGALLAIVPKQGVIACYSPAIDRIGNSVAGLFLVEKLAQELKLSVFC</sequence>
<evidence type="ECO:0000256" key="2">
    <source>
        <dbReference type="ARBA" id="ARBA00011881"/>
    </source>
</evidence>
<reference evidence="7 8" key="1">
    <citation type="submission" date="2017-06" db="EMBL/GenBank/DDBJ databases">
        <title>Genome sequencing of cyanobaciteial culture collection at National Institute for Environmental Studies (NIES).</title>
        <authorList>
            <person name="Hirose Y."/>
            <person name="Shimura Y."/>
            <person name="Fujisawa T."/>
            <person name="Nakamura Y."/>
            <person name="Kawachi M."/>
        </authorList>
    </citation>
    <scope>NUCLEOTIDE SEQUENCE [LARGE SCALE GENOMIC DNA]</scope>
    <source>
        <strain evidence="7 8">NIES-2135</strain>
    </source>
</reference>
<dbReference type="PANTHER" id="PTHR12544:SF29">
    <property type="entry name" value="GLUTAMINASE"/>
    <property type="match status" value="1"/>
</dbReference>
<gene>
    <name evidence="6" type="primary">glsA</name>
    <name evidence="7" type="ORF">NIES2135_42450</name>
</gene>
<keyword evidence="8" id="KW-1185">Reference proteome</keyword>
<feature type="binding site" evidence="6">
    <location>
        <position position="66"/>
    </location>
    <ligand>
        <name>substrate</name>
    </ligand>
</feature>